<organism evidence="2 3">
    <name type="scientific">Nannocystis radixulma</name>
    <dbReference type="NCBI Taxonomy" id="2995305"/>
    <lineage>
        <taxon>Bacteria</taxon>
        <taxon>Pseudomonadati</taxon>
        <taxon>Myxococcota</taxon>
        <taxon>Polyangia</taxon>
        <taxon>Nannocystales</taxon>
        <taxon>Nannocystaceae</taxon>
        <taxon>Nannocystis</taxon>
    </lineage>
</organism>
<feature type="signal peptide" evidence="1">
    <location>
        <begin position="1"/>
        <end position="21"/>
    </location>
</feature>
<proteinExistence type="predicted"/>
<gene>
    <name evidence="2" type="ORF">POL58_38710</name>
</gene>
<keyword evidence="1" id="KW-0732">Signal</keyword>
<comment type="caution">
    <text evidence="2">The sequence shown here is derived from an EMBL/GenBank/DDBJ whole genome shotgun (WGS) entry which is preliminary data.</text>
</comment>
<dbReference type="RefSeq" id="WP_272007192.1">
    <property type="nucleotide sequence ID" value="NZ_JAQNDN010000022.1"/>
</dbReference>
<dbReference type="PROSITE" id="PS51257">
    <property type="entry name" value="PROKAR_LIPOPROTEIN"/>
    <property type="match status" value="1"/>
</dbReference>
<accession>A0ABT5BHV3</accession>
<feature type="chain" id="PRO_5047098155" evidence="1">
    <location>
        <begin position="22"/>
        <end position="424"/>
    </location>
</feature>
<keyword evidence="3" id="KW-1185">Reference proteome</keyword>
<protein>
    <submittedName>
        <fullName evidence="2">Uncharacterized protein</fullName>
    </submittedName>
</protein>
<dbReference type="Proteomes" id="UP001217838">
    <property type="component" value="Unassembled WGS sequence"/>
</dbReference>
<evidence type="ECO:0000256" key="1">
    <source>
        <dbReference type="SAM" id="SignalP"/>
    </source>
</evidence>
<name>A0ABT5BHV3_9BACT</name>
<reference evidence="2 3" key="1">
    <citation type="submission" date="2022-11" db="EMBL/GenBank/DDBJ databases">
        <title>Minimal conservation of predation-associated metabolite biosynthetic gene clusters underscores biosynthetic potential of Myxococcota including descriptions for ten novel species: Archangium lansinium sp. nov., Myxococcus landrumus sp. nov., Nannocystis bai.</title>
        <authorList>
            <person name="Ahearne A."/>
            <person name="Stevens C."/>
            <person name="Dowd S."/>
        </authorList>
    </citation>
    <scope>NUCLEOTIDE SEQUENCE [LARGE SCALE GENOMIC DNA]</scope>
    <source>
        <strain evidence="2 3">NCELM</strain>
    </source>
</reference>
<sequence length="424" mass="45727">MMRPSIKVLVALNFSLAAASAACDELATGDLAGQPGEPVSFRCDDPPLCLSNSPYVGDYQFSNIRTRKNTEAPEPDVSSSAHSRWDYGILQLTNTWVSFDYLVPTAEGRLIAHDSSNGSDYFVDEALQAFFMARIYQPGAGTQQIPMWLKFDDVSPSPATPTFNVWTYTIAAMTDQPTIDYLEEEPSPLPPWPPFAGPSPWIGTYRSICPTSPSAEESGKALVLKHAVLKFDGAAAWLEDGAGDGSFDLKTPSTSVIACQGHAFAKPQEFLAITPNSDAHPGEPGERSYGLAGYNAAANAYRAFYDGAARTQLGTAVRFKDLAHASPWFDQTTDLPSAPIIGDWEPVLESVYKDEDPLGANCYYTDSRFPQGVHRRYDPPGGNPNLPGWNTMSSCGATQSSWANFGPVGAFVIKHIIPGGSSSS</sequence>
<dbReference type="EMBL" id="JAQNDN010000022">
    <property type="protein sequence ID" value="MDC0673742.1"/>
    <property type="molecule type" value="Genomic_DNA"/>
</dbReference>
<evidence type="ECO:0000313" key="3">
    <source>
        <dbReference type="Proteomes" id="UP001217838"/>
    </source>
</evidence>
<evidence type="ECO:0000313" key="2">
    <source>
        <dbReference type="EMBL" id="MDC0673742.1"/>
    </source>
</evidence>